<dbReference type="PANTHER" id="PTHR43309:SF4">
    <property type="entry name" value="CARBOXYLTRANSFERASE DOMAIN-CONTAINING PROTEIN"/>
    <property type="match status" value="1"/>
</dbReference>
<name>A0A2P5TQR7_9GAMM</name>
<keyword evidence="3" id="KW-0067">ATP-binding</keyword>
<sequence>MTLRILTPGPLSLIQDLGRHGHQHIGVSPGGPMDEHAFLWANRLLGNPLNAPQIEIAIGQFSCQFHADTTIALTGADMNATLNGQTVTVWHSLRIRAGDQLSLNGARRGIRTYLAVKDGFKVTDILGSCATVMRDSLGGAGGQGDKLAAQDLLRYNVTSPIPTRQVPLQFIPEYGQDIILSVIPGYQYDRFDKAERERFFSSEYTVTPQMDRMGYRLSGAAIQCQTSSLISEGIALGAIQIPADGQPIILMRDRQTIGGYPKIGCVTARDLSTLAQCQPGATVRFIEKELYQAEAERVIEQHFFQGYIGKKHAEKILNKNNRPG</sequence>
<accession>A0A2P5TQR7</accession>
<evidence type="ECO:0000259" key="4">
    <source>
        <dbReference type="SMART" id="SM00797"/>
    </source>
</evidence>
<dbReference type="Gene3D" id="2.40.100.10">
    <property type="entry name" value="Cyclophilin-like"/>
    <property type="match status" value="1"/>
</dbReference>
<dbReference type="NCBIfam" id="TIGR00724">
    <property type="entry name" value="urea_amlyse_rel"/>
    <property type="match status" value="1"/>
</dbReference>
<keyword evidence="1" id="KW-0547">Nucleotide-binding</keyword>
<dbReference type="Proteomes" id="UP000242231">
    <property type="component" value="Unassembled WGS sequence"/>
</dbReference>
<dbReference type="OrthoDB" id="9768696at2"/>
<dbReference type="InterPro" id="IPR029000">
    <property type="entry name" value="Cyclophilin-like_dom_sf"/>
</dbReference>
<dbReference type="SMART" id="SM00797">
    <property type="entry name" value="AHS2"/>
    <property type="match status" value="1"/>
</dbReference>
<dbReference type="GO" id="GO:0016787">
    <property type="term" value="F:hydrolase activity"/>
    <property type="evidence" value="ECO:0007669"/>
    <property type="project" value="UniProtKB-KW"/>
</dbReference>
<evidence type="ECO:0000313" key="6">
    <source>
        <dbReference type="Proteomes" id="UP000242231"/>
    </source>
</evidence>
<reference evidence="6" key="1">
    <citation type="submission" date="2016-11" db="EMBL/GenBank/DDBJ databases">
        <authorList>
            <person name="Sisinthy S."/>
            <person name="Ara S."/>
            <person name="Gundlapally S.R."/>
        </authorList>
    </citation>
    <scope>NUCLEOTIDE SEQUENCE [LARGE SCALE GENOMIC DNA]</scope>
    <source>
        <strain evidence="6">V1-41</strain>
    </source>
</reference>
<evidence type="ECO:0000256" key="1">
    <source>
        <dbReference type="ARBA" id="ARBA00022741"/>
    </source>
</evidence>
<dbReference type="AlphaFoldDB" id="A0A2P5TQR7"/>
<keyword evidence="6" id="KW-1185">Reference proteome</keyword>
<protein>
    <submittedName>
        <fullName evidence="5">Allophanate hydrolase</fullName>
    </submittedName>
</protein>
<dbReference type="RefSeq" id="WP_104485246.1">
    <property type="nucleotide sequence ID" value="NZ_BMYB01000004.1"/>
</dbReference>
<evidence type="ECO:0000256" key="2">
    <source>
        <dbReference type="ARBA" id="ARBA00022801"/>
    </source>
</evidence>
<proteinExistence type="predicted"/>
<dbReference type="InterPro" id="IPR052708">
    <property type="entry name" value="PxpC"/>
</dbReference>
<dbReference type="SUPFAM" id="SSF50891">
    <property type="entry name" value="Cyclophilin-like"/>
    <property type="match status" value="1"/>
</dbReference>
<feature type="domain" description="Carboxyltransferase" evidence="4">
    <location>
        <begin position="24"/>
        <end position="304"/>
    </location>
</feature>
<organism evidence="5 6">
    <name type="scientific">Oceanisphaera arctica</name>
    <dbReference type="NCBI Taxonomy" id="641510"/>
    <lineage>
        <taxon>Bacteria</taxon>
        <taxon>Pseudomonadati</taxon>
        <taxon>Pseudomonadota</taxon>
        <taxon>Gammaproteobacteria</taxon>
        <taxon>Aeromonadales</taxon>
        <taxon>Aeromonadaceae</taxon>
        <taxon>Oceanisphaera</taxon>
    </lineage>
</organism>
<dbReference type="EMBL" id="MPZM01000003">
    <property type="protein sequence ID" value="PPL18093.1"/>
    <property type="molecule type" value="Genomic_DNA"/>
</dbReference>
<keyword evidence="2 5" id="KW-0378">Hydrolase</keyword>
<evidence type="ECO:0000256" key="3">
    <source>
        <dbReference type="ARBA" id="ARBA00022840"/>
    </source>
</evidence>
<gene>
    <name evidence="5" type="ORF">UN63_02745</name>
</gene>
<dbReference type="InterPro" id="IPR003778">
    <property type="entry name" value="CT_A_B"/>
</dbReference>
<evidence type="ECO:0000313" key="5">
    <source>
        <dbReference type="EMBL" id="PPL18093.1"/>
    </source>
</evidence>
<comment type="caution">
    <text evidence="5">The sequence shown here is derived from an EMBL/GenBank/DDBJ whole genome shotgun (WGS) entry which is preliminary data.</text>
</comment>
<dbReference type="Pfam" id="PF02626">
    <property type="entry name" value="CT_A_B"/>
    <property type="match status" value="1"/>
</dbReference>
<dbReference type="PANTHER" id="PTHR43309">
    <property type="entry name" value="5-OXOPROLINASE SUBUNIT C"/>
    <property type="match status" value="1"/>
</dbReference>
<dbReference type="GO" id="GO:0005524">
    <property type="term" value="F:ATP binding"/>
    <property type="evidence" value="ECO:0007669"/>
    <property type="project" value="UniProtKB-KW"/>
</dbReference>